<proteinExistence type="predicted"/>
<dbReference type="EMBL" id="MHWE01000010">
    <property type="protein sequence ID" value="OHB04167.1"/>
    <property type="molecule type" value="Genomic_DNA"/>
</dbReference>
<evidence type="ECO:0000313" key="2">
    <source>
        <dbReference type="Proteomes" id="UP000176800"/>
    </source>
</evidence>
<gene>
    <name evidence="1" type="ORF">A3B14_02015</name>
</gene>
<name>A0A1G2U3R9_9BACT</name>
<sequence length="75" mass="8395">MSFLGFRPTALFTGDTGRGVEIPILTTRTSHFRPPLVDLWPVVGTISRKKINTDTVLKAKFKQKEPNKNRPALTS</sequence>
<protein>
    <submittedName>
        <fullName evidence="1">Uncharacterized protein</fullName>
    </submittedName>
</protein>
<reference evidence="1 2" key="1">
    <citation type="journal article" date="2016" name="Nat. Commun.">
        <title>Thousands of microbial genomes shed light on interconnected biogeochemical processes in an aquifer system.</title>
        <authorList>
            <person name="Anantharaman K."/>
            <person name="Brown C.T."/>
            <person name="Hug L.A."/>
            <person name="Sharon I."/>
            <person name="Castelle C.J."/>
            <person name="Probst A.J."/>
            <person name="Thomas B.C."/>
            <person name="Singh A."/>
            <person name="Wilkins M.J."/>
            <person name="Karaoz U."/>
            <person name="Brodie E.L."/>
            <person name="Williams K.H."/>
            <person name="Hubbard S.S."/>
            <person name="Banfield J.F."/>
        </authorList>
    </citation>
    <scope>NUCLEOTIDE SEQUENCE [LARGE SCALE GENOMIC DNA]</scope>
</reference>
<accession>A0A1G2U3R9</accession>
<comment type="caution">
    <text evidence="1">The sequence shown here is derived from an EMBL/GenBank/DDBJ whole genome shotgun (WGS) entry which is preliminary data.</text>
</comment>
<organism evidence="1 2">
    <name type="scientific">Candidatus Zambryskibacteria bacterium RIFCSPLOWO2_01_FULL_45_21</name>
    <dbReference type="NCBI Taxonomy" id="1802761"/>
    <lineage>
        <taxon>Bacteria</taxon>
        <taxon>Candidatus Zambryskiibacteriota</taxon>
    </lineage>
</organism>
<dbReference type="AlphaFoldDB" id="A0A1G2U3R9"/>
<dbReference type="Proteomes" id="UP000176800">
    <property type="component" value="Unassembled WGS sequence"/>
</dbReference>
<evidence type="ECO:0000313" key="1">
    <source>
        <dbReference type="EMBL" id="OHB04167.1"/>
    </source>
</evidence>